<dbReference type="InterPro" id="IPR004622">
    <property type="entry name" value="DNA_pol_HolB"/>
</dbReference>
<keyword evidence="10" id="KW-1185">Reference proteome</keyword>
<dbReference type="Pfam" id="PF13177">
    <property type="entry name" value="DNA_pol3_delta2"/>
    <property type="match status" value="1"/>
</dbReference>
<comment type="catalytic activity">
    <reaction evidence="7">
        <text>DNA(n) + a 2'-deoxyribonucleoside 5'-triphosphate = DNA(n+1) + diphosphate</text>
        <dbReference type="Rhea" id="RHEA:22508"/>
        <dbReference type="Rhea" id="RHEA-COMP:17339"/>
        <dbReference type="Rhea" id="RHEA-COMP:17340"/>
        <dbReference type="ChEBI" id="CHEBI:33019"/>
        <dbReference type="ChEBI" id="CHEBI:61560"/>
        <dbReference type="ChEBI" id="CHEBI:173112"/>
        <dbReference type="EC" id="2.7.7.7"/>
    </reaction>
</comment>
<dbReference type="RefSeq" id="WP_014204683.1">
    <property type="nucleotide sequence ID" value="NZ_LKHS01000009.1"/>
</dbReference>
<keyword evidence="6" id="KW-0239">DNA-directed DNA polymerase</keyword>
<dbReference type="SUPFAM" id="SSF48019">
    <property type="entry name" value="post-AAA+ oligomerization domain-like"/>
    <property type="match status" value="1"/>
</dbReference>
<comment type="caution">
    <text evidence="9">The sequence shown here is derived from an EMBL/GenBank/DDBJ whole genome shotgun (WGS) entry which is preliminary data.</text>
</comment>
<dbReference type="Proteomes" id="UP000051221">
    <property type="component" value="Unassembled WGS sequence"/>
</dbReference>
<proteinExistence type="predicted"/>
<evidence type="ECO:0000256" key="4">
    <source>
        <dbReference type="ARBA" id="ARBA00022695"/>
    </source>
</evidence>
<evidence type="ECO:0000256" key="6">
    <source>
        <dbReference type="ARBA" id="ARBA00022932"/>
    </source>
</evidence>
<dbReference type="InterPro" id="IPR050238">
    <property type="entry name" value="DNA_Rep/Repair_Clamp_Loader"/>
</dbReference>
<dbReference type="GO" id="GO:0009360">
    <property type="term" value="C:DNA polymerase III complex"/>
    <property type="evidence" value="ECO:0007669"/>
    <property type="project" value="InterPro"/>
</dbReference>
<sequence>MPQLYPWLAEAWQSWKQQLDEQRFASATLISAPAGLGTSQMADQFARALMCQTHRSEPCGFCHGCDLMQSGSHPDYHVIRPDKEGRNISVDQIRQCNRLAQESSQLSGYRLIVIEPAEAMNESAANALLKTLEEPAEKCVFVLLTSRINHLLPTIVSRCQQITIAEPAAALVAEWLADELQQAVPPFAAHIHGNAPLLTQEFITSDGMKQYQALEAVFLQAIQGDILALLECAKLAANEPQSRLNWLWYVLTDAQKVHFGLAQNYMTPGGPAVAKACGYALLQQQTEALAKLSEQLRVFSGLNSELMITDWLLKFNEEACL</sequence>
<evidence type="ECO:0000256" key="2">
    <source>
        <dbReference type="ARBA" id="ARBA00014363"/>
    </source>
</evidence>
<name>A0A0Q2R0P4_VIBFU</name>
<dbReference type="InterPro" id="IPR027417">
    <property type="entry name" value="P-loop_NTPase"/>
</dbReference>
<dbReference type="PANTHER" id="PTHR11669:SF8">
    <property type="entry name" value="DNA POLYMERASE III SUBUNIT DELTA"/>
    <property type="match status" value="1"/>
</dbReference>
<dbReference type="GO" id="GO:0003677">
    <property type="term" value="F:DNA binding"/>
    <property type="evidence" value="ECO:0007669"/>
    <property type="project" value="InterPro"/>
</dbReference>
<gene>
    <name evidence="9" type="ORF">AMR76_10455</name>
</gene>
<evidence type="ECO:0000256" key="1">
    <source>
        <dbReference type="ARBA" id="ARBA00012417"/>
    </source>
</evidence>
<evidence type="ECO:0000259" key="8">
    <source>
        <dbReference type="Pfam" id="PF09115"/>
    </source>
</evidence>
<dbReference type="SUPFAM" id="SSF52540">
    <property type="entry name" value="P-loop containing nucleoside triphosphate hydrolases"/>
    <property type="match status" value="1"/>
</dbReference>
<evidence type="ECO:0000313" key="10">
    <source>
        <dbReference type="Proteomes" id="UP000051221"/>
    </source>
</evidence>
<dbReference type="PANTHER" id="PTHR11669">
    <property type="entry name" value="REPLICATION FACTOR C / DNA POLYMERASE III GAMMA-TAU SUBUNIT"/>
    <property type="match status" value="1"/>
</dbReference>
<dbReference type="InParanoid" id="A0A0Q2R0P4"/>
<reference evidence="9 10" key="1">
    <citation type="submission" date="2015-08" db="EMBL/GenBank/DDBJ databases">
        <title>Antibacterial properties of a collection of Vibrionaceae strains.</title>
        <authorList>
            <person name="Giubergia S."/>
        </authorList>
    </citation>
    <scope>NUCLEOTIDE SEQUENCE [LARGE SCALE GENOMIC DNA]</scope>
    <source>
        <strain evidence="9 10">S0821</strain>
    </source>
</reference>
<evidence type="ECO:0000256" key="5">
    <source>
        <dbReference type="ARBA" id="ARBA00022705"/>
    </source>
</evidence>
<organism evidence="9 10">
    <name type="scientific">Vibrio furnissii</name>
    <dbReference type="NCBI Taxonomy" id="29494"/>
    <lineage>
        <taxon>Bacteria</taxon>
        <taxon>Pseudomonadati</taxon>
        <taxon>Pseudomonadota</taxon>
        <taxon>Gammaproteobacteria</taxon>
        <taxon>Vibrionales</taxon>
        <taxon>Vibrionaceae</taxon>
        <taxon>Vibrio</taxon>
    </lineage>
</organism>
<keyword evidence="3 9" id="KW-0808">Transferase</keyword>
<evidence type="ECO:0000256" key="3">
    <source>
        <dbReference type="ARBA" id="ARBA00022679"/>
    </source>
</evidence>
<dbReference type="EC" id="2.7.7.7" evidence="1"/>
<dbReference type="EMBL" id="LKHS01000009">
    <property type="protein sequence ID" value="KQH85701.1"/>
    <property type="molecule type" value="Genomic_DNA"/>
</dbReference>
<dbReference type="Gene3D" id="1.20.272.10">
    <property type="match status" value="1"/>
</dbReference>
<protein>
    <recommendedName>
        <fullName evidence="2">DNA polymerase III subunit delta'</fullName>
        <ecNumber evidence="1">2.7.7.7</ecNumber>
    </recommendedName>
</protein>
<dbReference type="OMA" id="FCHSCEL"/>
<dbReference type="GO" id="GO:0008408">
    <property type="term" value="F:3'-5' exonuclease activity"/>
    <property type="evidence" value="ECO:0007669"/>
    <property type="project" value="InterPro"/>
</dbReference>
<dbReference type="GO" id="GO:0003887">
    <property type="term" value="F:DNA-directed DNA polymerase activity"/>
    <property type="evidence" value="ECO:0007669"/>
    <property type="project" value="UniProtKB-KW"/>
</dbReference>
<feature type="domain" description="DNA polymerase III delta subunit C-terminal" evidence="8">
    <location>
        <begin position="208"/>
        <end position="315"/>
    </location>
</feature>
<dbReference type="NCBIfam" id="TIGR00678">
    <property type="entry name" value="holB"/>
    <property type="match status" value="1"/>
</dbReference>
<evidence type="ECO:0000256" key="7">
    <source>
        <dbReference type="ARBA" id="ARBA00049244"/>
    </source>
</evidence>
<dbReference type="FunCoup" id="A0A0Q2R0P4">
    <property type="interactions" value="213"/>
</dbReference>
<dbReference type="Pfam" id="PF09115">
    <property type="entry name" value="DNApol3-delta_C"/>
    <property type="match status" value="1"/>
</dbReference>
<dbReference type="InterPro" id="IPR015199">
    <property type="entry name" value="DNA_pol_III_delta_C"/>
</dbReference>
<keyword evidence="5" id="KW-0235">DNA replication</keyword>
<dbReference type="GO" id="GO:0006261">
    <property type="term" value="P:DNA-templated DNA replication"/>
    <property type="evidence" value="ECO:0007669"/>
    <property type="project" value="TreeGrafter"/>
</dbReference>
<dbReference type="AlphaFoldDB" id="A0A0Q2R0P4"/>
<accession>A0A0Q2R0P4</accession>
<keyword evidence="4 9" id="KW-0548">Nucleotidyltransferase</keyword>
<dbReference type="InterPro" id="IPR008921">
    <property type="entry name" value="DNA_pol3_clamp-load_cplx_C"/>
</dbReference>
<dbReference type="Gene3D" id="3.40.50.300">
    <property type="entry name" value="P-loop containing nucleotide triphosphate hydrolases"/>
    <property type="match status" value="1"/>
</dbReference>
<evidence type="ECO:0000313" key="9">
    <source>
        <dbReference type="EMBL" id="KQH85701.1"/>
    </source>
</evidence>